<evidence type="ECO:0000256" key="1">
    <source>
        <dbReference type="SAM" id="SignalP"/>
    </source>
</evidence>
<dbReference type="CDD" id="cd14727">
    <property type="entry name" value="ChanN-like"/>
    <property type="match status" value="1"/>
</dbReference>
<dbReference type="KEGG" id="hav:AT03_16985"/>
<sequence length="293" mass="32857">MSTLFSLKSLIILATLALSACSQPTLTRPSRASALNDVNTLGTIIDLHNGEKLTSQELLTRIAPQPRLIVGEKHDNAQHHLIEMWLIKNLPQQRPQGSVLLEMLTIDQQPRVDQLKKWLKDDPMVREGRIQTLINWQQGWPWEMYHGVVMQTLRAPYPLLVANLSREQVQSLYKNPQLPAGKISTAPQVQNAIRETIVTMHDGKIEPAQLKAMLAIQQQRDRFMAQQLLAAPAPAMLIAGGYHAAKTMGVPLHMQDLAPSSRPIVLMLAETGMNITLAQADYVWYVPQPKTEQ</sequence>
<dbReference type="RefSeq" id="WP_025800112.1">
    <property type="nucleotide sequence ID" value="NZ_CP009706.1"/>
</dbReference>
<evidence type="ECO:0000313" key="3">
    <source>
        <dbReference type="EMBL" id="AIU73921.1"/>
    </source>
</evidence>
<feature type="domain" description="Haem-binding uptake Tiki superfamily ChaN" evidence="2">
    <location>
        <begin position="59"/>
        <end position="253"/>
    </location>
</feature>
<accession>A0A097R5B4</accession>
<dbReference type="OrthoDB" id="9795827at2"/>
<dbReference type="eggNOG" id="COG3016">
    <property type="taxonomic scope" value="Bacteria"/>
</dbReference>
<organism evidence="3 4">
    <name type="scientific">Hafnia alvei FB1</name>
    <dbReference type="NCBI Taxonomy" id="1453496"/>
    <lineage>
        <taxon>Bacteria</taxon>
        <taxon>Pseudomonadati</taxon>
        <taxon>Pseudomonadota</taxon>
        <taxon>Gammaproteobacteria</taxon>
        <taxon>Enterobacterales</taxon>
        <taxon>Hafniaceae</taxon>
        <taxon>Hafnia</taxon>
    </lineage>
</organism>
<feature type="signal peptide" evidence="1">
    <location>
        <begin position="1"/>
        <end position="22"/>
    </location>
</feature>
<dbReference type="AlphaFoldDB" id="A0A097R5B4"/>
<protein>
    <submittedName>
        <fullName evidence="3">Iron-regulated protein</fullName>
    </submittedName>
</protein>
<keyword evidence="1" id="KW-0732">Signal</keyword>
<evidence type="ECO:0000313" key="4">
    <source>
        <dbReference type="Proteomes" id="UP000029986"/>
    </source>
</evidence>
<dbReference type="Gene3D" id="3.40.50.11550">
    <property type="match status" value="1"/>
</dbReference>
<dbReference type="Gene3D" id="1.10.8.760">
    <property type="entry name" value="Haem-binding uptake, Tiki superfamily, ChaN, domain 2"/>
    <property type="match status" value="1"/>
</dbReference>
<reference evidence="3 4" key="1">
    <citation type="journal article" date="2014" name="Gut Pathog.">
        <title>Gene clusters of Hafnia alvei strain FB1 important in survival and pathogenesis: a draft genome perspective.</title>
        <authorList>
            <person name="Tan J.Y."/>
            <person name="Yin W.F."/>
            <person name="Chan K.G."/>
        </authorList>
    </citation>
    <scope>NUCLEOTIDE SEQUENCE [LARGE SCALE GENOMIC DNA]</scope>
    <source>
        <strain evidence="3 4">FB1</strain>
    </source>
</reference>
<keyword evidence="4" id="KW-1185">Reference proteome</keyword>
<dbReference type="PATRIC" id="fig|1453496.5.peg.3487"/>
<dbReference type="PIRSF" id="PIRSF020419">
    <property type="entry name" value="Fe_uptake_reg_CjrA_prd"/>
    <property type="match status" value="1"/>
</dbReference>
<dbReference type="SUPFAM" id="SSF159501">
    <property type="entry name" value="EreA/ChaN-like"/>
    <property type="match status" value="1"/>
</dbReference>
<dbReference type="Pfam" id="PF04187">
    <property type="entry name" value="Cofac_haem_bdg"/>
    <property type="match status" value="1"/>
</dbReference>
<proteinExistence type="predicted"/>
<dbReference type="EMBL" id="CP009706">
    <property type="protein sequence ID" value="AIU73921.1"/>
    <property type="molecule type" value="Genomic_DNA"/>
</dbReference>
<dbReference type="HOGENOM" id="CLU_062196_1_0_6"/>
<evidence type="ECO:0000259" key="2">
    <source>
        <dbReference type="Pfam" id="PF04187"/>
    </source>
</evidence>
<dbReference type="InterPro" id="IPR016773">
    <property type="entry name" value="Fe3_uptake_reg_CjrA_prd"/>
</dbReference>
<feature type="chain" id="PRO_5001932067" evidence="1">
    <location>
        <begin position="23"/>
        <end position="293"/>
    </location>
</feature>
<gene>
    <name evidence="3" type="ORF">AT03_16985</name>
</gene>
<dbReference type="InterPro" id="IPR007314">
    <property type="entry name" value="Cofac_haem-bd_dom"/>
</dbReference>
<name>A0A097R5B4_HAFAL</name>
<dbReference type="Proteomes" id="UP000029986">
    <property type="component" value="Chromosome"/>
</dbReference>